<gene>
    <name evidence="2" type="ORF">TM448A01221_0026</name>
</gene>
<reference evidence="2" key="1">
    <citation type="submission" date="2020-03" db="EMBL/GenBank/DDBJ databases">
        <title>The deep terrestrial virosphere.</title>
        <authorList>
            <person name="Holmfeldt K."/>
            <person name="Nilsson E."/>
            <person name="Simone D."/>
            <person name="Lopez-Fernandez M."/>
            <person name="Wu X."/>
            <person name="de Brujin I."/>
            <person name="Lundin D."/>
            <person name="Andersson A."/>
            <person name="Bertilsson S."/>
            <person name="Dopson M."/>
        </authorList>
    </citation>
    <scope>NUCLEOTIDE SEQUENCE</scope>
    <source>
        <strain evidence="2">TM448A01221</strain>
    </source>
</reference>
<organism evidence="2">
    <name type="scientific">viral metagenome</name>
    <dbReference type="NCBI Taxonomy" id="1070528"/>
    <lineage>
        <taxon>unclassified sequences</taxon>
        <taxon>metagenomes</taxon>
        <taxon>organismal metagenomes</taxon>
    </lineage>
</organism>
<dbReference type="Pfam" id="PF01507">
    <property type="entry name" value="PAPS_reduct"/>
    <property type="match status" value="1"/>
</dbReference>
<dbReference type="InterPro" id="IPR002500">
    <property type="entry name" value="PAPS_reduct_dom"/>
</dbReference>
<dbReference type="AlphaFoldDB" id="A0A6H1ZNQ8"/>
<dbReference type="PANTHER" id="PTHR43196:SF2">
    <property type="entry name" value="PHOSPHOADENOSINE PHOSPHOSULFATE REDUCTASE"/>
    <property type="match status" value="1"/>
</dbReference>
<evidence type="ECO:0000313" key="2">
    <source>
        <dbReference type="EMBL" id="QJA49061.1"/>
    </source>
</evidence>
<feature type="domain" description="Phosphoadenosine phosphosulphate reductase" evidence="1">
    <location>
        <begin position="3"/>
        <end position="111"/>
    </location>
</feature>
<sequence length="245" mass="28287">MKHIVSYGGGVNSTAMVIWMLQHGQPIDHIVFCDTGAELPETLEYVNTFGHWLKQHGLSIQTIGREEGLFDYCTRLRIIPFRQFRWCTDKFKVRPFNKFAKEHLPVIAYIGFDAGEESRVLNSETPLTPFVGRKCKQKKYLYGRKYPLFQNGIDRYGCLDLIRQAGLPDPPKSGCFFCPFMSPKQYQHMKNERPELFKKAMELEQSNISGKLILETVSLTDIFNQQEMQLCSYEIELPCGCHDGN</sequence>
<protein>
    <submittedName>
        <fullName evidence="2">Putative phosphoadenosine phosphosulfate</fullName>
    </submittedName>
</protein>
<proteinExistence type="predicted"/>
<dbReference type="SUPFAM" id="SSF52402">
    <property type="entry name" value="Adenine nucleotide alpha hydrolases-like"/>
    <property type="match status" value="1"/>
</dbReference>
<dbReference type="PANTHER" id="PTHR43196">
    <property type="entry name" value="SULFATE ADENYLYLTRANSFERASE SUBUNIT 2"/>
    <property type="match status" value="1"/>
</dbReference>
<dbReference type="InterPro" id="IPR050128">
    <property type="entry name" value="Sulfate_adenylyltrnsfr_sub2"/>
</dbReference>
<dbReference type="Gene3D" id="3.40.50.620">
    <property type="entry name" value="HUPs"/>
    <property type="match status" value="1"/>
</dbReference>
<name>A0A6H1ZNQ8_9ZZZZ</name>
<dbReference type="GO" id="GO:0003824">
    <property type="term" value="F:catalytic activity"/>
    <property type="evidence" value="ECO:0007669"/>
    <property type="project" value="InterPro"/>
</dbReference>
<evidence type="ECO:0000259" key="1">
    <source>
        <dbReference type="Pfam" id="PF01507"/>
    </source>
</evidence>
<dbReference type="InterPro" id="IPR014729">
    <property type="entry name" value="Rossmann-like_a/b/a_fold"/>
</dbReference>
<dbReference type="EMBL" id="MT144115">
    <property type="protein sequence ID" value="QJA49061.1"/>
    <property type="molecule type" value="Genomic_DNA"/>
</dbReference>
<accession>A0A6H1ZNQ8</accession>